<dbReference type="Pfam" id="PF01323">
    <property type="entry name" value="DSBA"/>
    <property type="match status" value="1"/>
</dbReference>
<evidence type="ECO:0000313" key="2">
    <source>
        <dbReference type="EMBL" id="KAJ6441298.1"/>
    </source>
</evidence>
<accession>A0AB34FP76</accession>
<dbReference type="Proteomes" id="UP001163105">
    <property type="component" value="Unassembled WGS sequence"/>
</dbReference>
<name>A0AB34FP76_9HYPO</name>
<feature type="domain" description="DSBA-like thioredoxin" evidence="1">
    <location>
        <begin position="6"/>
        <end position="210"/>
    </location>
</feature>
<dbReference type="GO" id="GO:0016491">
    <property type="term" value="F:oxidoreductase activity"/>
    <property type="evidence" value="ECO:0007669"/>
    <property type="project" value="InterPro"/>
</dbReference>
<evidence type="ECO:0000259" key="1">
    <source>
        <dbReference type="Pfam" id="PF01323"/>
    </source>
</evidence>
<dbReference type="InterPro" id="IPR001853">
    <property type="entry name" value="DSBA-like_thioredoxin_dom"/>
</dbReference>
<organism evidence="2 3">
    <name type="scientific">Purpureocillium lavendulum</name>
    <dbReference type="NCBI Taxonomy" id="1247861"/>
    <lineage>
        <taxon>Eukaryota</taxon>
        <taxon>Fungi</taxon>
        <taxon>Dikarya</taxon>
        <taxon>Ascomycota</taxon>
        <taxon>Pezizomycotina</taxon>
        <taxon>Sordariomycetes</taxon>
        <taxon>Hypocreomycetidae</taxon>
        <taxon>Hypocreales</taxon>
        <taxon>Ophiocordycipitaceae</taxon>
        <taxon>Purpureocillium</taxon>
    </lineage>
</organism>
<dbReference type="CDD" id="cd03024">
    <property type="entry name" value="DsbA_FrnE"/>
    <property type="match status" value="1"/>
</dbReference>
<dbReference type="EMBL" id="JAQHRD010000005">
    <property type="protein sequence ID" value="KAJ6441298.1"/>
    <property type="molecule type" value="Genomic_DNA"/>
</dbReference>
<comment type="caution">
    <text evidence="2">The sequence shown here is derived from an EMBL/GenBank/DDBJ whole genome shotgun (WGS) entry which is preliminary data.</text>
</comment>
<reference evidence="2" key="1">
    <citation type="submission" date="2023-01" db="EMBL/GenBank/DDBJ databases">
        <title>The growth and conidiation of Purpureocillium lavendulum are regulated by nitrogen source and histone H3K14 acetylation.</title>
        <authorList>
            <person name="Tang P."/>
            <person name="Han J."/>
            <person name="Zhang C."/>
            <person name="Tang P."/>
            <person name="Qi F."/>
            <person name="Zhang K."/>
            <person name="Liang L."/>
        </authorList>
    </citation>
    <scope>NUCLEOTIDE SEQUENCE</scope>
    <source>
        <strain evidence="2">YMF1.00683</strain>
    </source>
</reference>
<gene>
    <name evidence="2" type="ORF">O9K51_07094</name>
</gene>
<dbReference type="PANTHER" id="PTHR13887">
    <property type="entry name" value="GLUTATHIONE S-TRANSFERASE KAPPA"/>
    <property type="match status" value="1"/>
</dbReference>
<sequence>MTHFRIAVTSDTVCPWCYVGRRQLQRAQQLWTQRHPADTFAVTYQPFQLNPAWPKGPASSTDKQQFYHDKFGPERTRMVQQRLSAIGAELGINFRYGGRTGNTRDSHRLVHLAKRFGNDAELRVVDGLFAAYFEKERDITQVDTLREVAVEAGIPEADFQKAIVDSDEGGAAVDEAVVRARLEGVSGVPDYKIQDRFQVNGGQPAEAFVQIFEKVKALEG</sequence>
<proteinExistence type="predicted"/>
<dbReference type="PANTHER" id="PTHR13887:SF41">
    <property type="entry name" value="THIOREDOXIN SUPERFAMILY PROTEIN"/>
    <property type="match status" value="1"/>
</dbReference>
<evidence type="ECO:0000313" key="3">
    <source>
        <dbReference type="Proteomes" id="UP001163105"/>
    </source>
</evidence>
<dbReference type="SUPFAM" id="SSF52833">
    <property type="entry name" value="Thioredoxin-like"/>
    <property type="match status" value="1"/>
</dbReference>
<dbReference type="InterPro" id="IPR036249">
    <property type="entry name" value="Thioredoxin-like_sf"/>
</dbReference>
<dbReference type="AlphaFoldDB" id="A0AB34FP76"/>
<protein>
    <submittedName>
        <fullName evidence="2">DSBA oxidoreductase</fullName>
    </submittedName>
</protein>
<keyword evidence="3" id="KW-1185">Reference proteome</keyword>
<dbReference type="Gene3D" id="3.40.30.10">
    <property type="entry name" value="Glutaredoxin"/>
    <property type="match status" value="1"/>
</dbReference>